<name>A0ABQ6N625_9STRA</name>
<comment type="caution">
    <text evidence="5">The sequence shown here is derived from an EMBL/GenBank/DDBJ whole genome shotgun (WGS) entry which is preliminary data.</text>
</comment>
<dbReference type="SUPFAM" id="SSF50978">
    <property type="entry name" value="WD40 repeat-like"/>
    <property type="match status" value="1"/>
</dbReference>
<dbReference type="PANTHER" id="PTHR46866:SF1">
    <property type="entry name" value="GH12955P"/>
    <property type="match status" value="1"/>
</dbReference>
<keyword evidence="2" id="KW-0677">Repeat</keyword>
<organism evidence="5 6">
    <name type="scientific">Tetraparma gracilis</name>
    <dbReference type="NCBI Taxonomy" id="2962635"/>
    <lineage>
        <taxon>Eukaryota</taxon>
        <taxon>Sar</taxon>
        <taxon>Stramenopiles</taxon>
        <taxon>Ochrophyta</taxon>
        <taxon>Bolidophyceae</taxon>
        <taxon>Parmales</taxon>
        <taxon>Triparmaceae</taxon>
        <taxon>Tetraparma</taxon>
    </lineage>
</organism>
<feature type="compositionally biased region" description="Low complexity" evidence="4">
    <location>
        <begin position="466"/>
        <end position="475"/>
    </location>
</feature>
<dbReference type="EMBL" id="BRYB01002172">
    <property type="protein sequence ID" value="GMI40671.1"/>
    <property type="molecule type" value="Genomic_DNA"/>
</dbReference>
<dbReference type="Proteomes" id="UP001165060">
    <property type="component" value="Unassembled WGS sequence"/>
</dbReference>
<feature type="compositionally biased region" description="Acidic residues" evidence="4">
    <location>
        <begin position="408"/>
        <end position="419"/>
    </location>
</feature>
<dbReference type="InterPro" id="IPR001680">
    <property type="entry name" value="WD40_rpt"/>
</dbReference>
<keyword evidence="1 3" id="KW-0853">WD repeat</keyword>
<evidence type="ECO:0000256" key="4">
    <source>
        <dbReference type="SAM" id="MobiDB-lite"/>
    </source>
</evidence>
<dbReference type="PANTHER" id="PTHR46866">
    <property type="entry name" value="GH12955P"/>
    <property type="match status" value="1"/>
</dbReference>
<evidence type="ECO:0000313" key="6">
    <source>
        <dbReference type="Proteomes" id="UP001165060"/>
    </source>
</evidence>
<evidence type="ECO:0000256" key="3">
    <source>
        <dbReference type="PROSITE-ProRule" id="PRU00221"/>
    </source>
</evidence>
<sequence length="1050" mass="112682">MTSLSSPSSLGPALTARYLVPALTPLIGSPRFHAHAHSLLPPSSPPSPLLPIQSMHAAQTLIALLPHITEEAIGPMVCERLFHDLIPSLLSAAPDGPSPPASSFSPLIETLFVLHSTLPYLSPEMVNYQFLTKPPVPLQQLLLHLLSLLSTPTSKGQWDLSDLTFLSLTETTSLLSSVCCCVRPQHVENTILPTADKFFDAIHDRYSQELSNFSIQLASLETELKVTLSIAEMSAKNPALFIPNAIGWIKKRVKNLSAQRDSDLARRQSNDSSIGEPQIKLDLNAEQRSQQQQRHPFPLPPPRSAPSRGPPARDNSGIIIHHSDEENDEMIMEDPLGVGGDISALIGMTQNKGIENINFVSTAPALPTSYPRASSVATAKPGADHDSMSELVVEEYFQTGMVELQDVQTDEGGEEEETEGASPLSNRVSQIRMINDPNQTNGDAGDAPSDSDSDEDPQPTPPESSPAPSSSISTTTPPPLPHMPKPPVHPQVAAAASAGGLGLTPPAPSNISKKDPSAPSAPSGVPLPHNQEARRVDRTWLLGSNFINNTPAPWKKIGTPWSTHMVLLSSLHPPALPPQPPSQPSPVRALTCNAPESILASGGRNGEVLVWDLRSHPPRVVQSFAGHRICAPNGYYRPESHELYDEGELKTGEVLQLALLDQGNRGVVCDGNLHVWDVETNKTIANLKRSSHVYRVSNATRGDDTEKLNWFGNMDKVVVDESGGHSGGGGLGWGAATVFNQSLYSHAMSENDPIQAFTALPVGENTSFDGHCSPSESLKSGQQLVAVSSSRLLHIDLREGAGREQEMALLTMPSSAVLRNHCEACFGVGTVVPKRVCAKHINTTGILSVAASWTAGDASPNHGGALPVDSFTCVVACTAGSWVCAGDSAGTVVCFERRAGRVLHRWRAHDDAVVQLYVLNENQVFSVSKDKTAILWDLRGIEKPQRLSGIVDLPMRGPGLGMNSVELRQFARKEAGKVSNVLYSVSGHKCAAAAIPAPGEADIAVKHRNFCDTQGAKVQKKKLCSRAMMLLPLRSLMVLGCEDGELRLCV</sequence>
<dbReference type="InterPro" id="IPR015943">
    <property type="entry name" value="WD40/YVTN_repeat-like_dom_sf"/>
</dbReference>
<dbReference type="PROSITE" id="PS50082">
    <property type="entry name" value="WD_REPEATS_2"/>
    <property type="match status" value="1"/>
</dbReference>
<dbReference type="InterPro" id="IPR036322">
    <property type="entry name" value="WD40_repeat_dom_sf"/>
</dbReference>
<keyword evidence="6" id="KW-1185">Reference proteome</keyword>
<dbReference type="Gene3D" id="2.130.10.10">
    <property type="entry name" value="YVTN repeat-like/Quinoprotein amine dehydrogenase"/>
    <property type="match status" value="2"/>
</dbReference>
<dbReference type="SMART" id="SM00320">
    <property type="entry name" value="WD40"/>
    <property type="match status" value="4"/>
</dbReference>
<dbReference type="InterPro" id="IPR019775">
    <property type="entry name" value="WD40_repeat_CS"/>
</dbReference>
<feature type="repeat" description="WD" evidence="3">
    <location>
        <begin position="580"/>
        <end position="615"/>
    </location>
</feature>
<gene>
    <name evidence="5" type="ORF">TeGR_g9765</name>
</gene>
<evidence type="ECO:0000256" key="1">
    <source>
        <dbReference type="ARBA" id="ARBA00022574"/>
    </source>
</evidence>
<feature type="region of interest" description="Disordered" evidence="4">
    <location>
        <begin position="408"/>
        <end position="531"/>
    </location>
</feature>
<dbReference type="PROSITE" id="PS00678">
    <property type="entry name" value="WD_REPEATS_1"/>
    <property type="match status" value="1"/>
</dbReference>
<protein>
    <submittedName>
        <fullName evidence="5">Uncharacterized protein</fullName>
    </submittedName>
</protein>
<proteinExistence type="predicted"/>
<feature type="compositionally biased region" description="Pro residues" evidence="4">
    <location>
        <begin position="476"/>
        <end position="489"/>
    </location>
</feature>
<evidence type="ECO:0000256" key="2">
    <source>
        <dbReference type="ARBA" id="ARBA00022737"/>
    </source>
</evidence>
<reference evidence="5 6" key="1">
    <citation type="journal article" date="2023" name="Commun. Biol.">
        <title>Genome analysis of Parmales, the sister group of diatoms, reveals the evolutionary specialization of diatoms from phago-mixotrophs to photoautotrophs.</title>
        <authorList>
            <person name="Ban H."/>
            <person name="Sato S."/>
            <person name="Yoshikawa S."/>
            <person name="Yamada K."/>
            <person name="Nakamura Y."/>
            <person name="Ichinomiya M."/>
            <person name="Sato N."/>
            <person name="Blanc-Mathieu R."/>
            <person name="Endo H."/>
            <person name="Kuwata A."/>
            <person name="Ogata H."/>
        </authorList>
    </citation>
    <scope>NUCLEOTIDE SEQUENCE [LARGE SCALE GENOMIC DNA]</scope>
</reference>
<accession>A0ABQ6N625</accession>
<feature type="region of interest" description="Disordered" evidence="4">
    <location>
        <begin position="286"/>
        <end position="318"/>
    </location>
</feature>
<evidence type="ECO:0000313" key="5">
    <source>
        <dbReference type="EMBL" id="GMI40671.1"/>
    </source>
</evidence>